<evidence type="ECO:0000313" key="2">
    <source>
        <dbReference type="EMBL" id="GFX87882.1"/>
    </source>
</evidence>
<gene>
    <name evidence="2" type="ORF">TNCV_4373471</name>
</gene>
<evidence type="ECO:0000313" key="3">
    <source>
        <dbReference type="Proteomes" id="UP000887159"/>
    </source>
</evidence>
<name>A0A8X6RE30_TRICX</name>
<feature type="region of interest" description="Disordered" evidence="1">
    <location>
        <begin position="78"/>
        <end position="101"/>
    </location>
</feature>
<accession>A0A8X6RE30</accession>
<dbReference type="AlphaFoldDB" id="A0A8X6RE30"/>
<proteinExistence type="predicted"/>
<evidence type="ECO:0000256" key="1">
    <source>
        <dbReference type="SAM" id="MobiDB-lite"/>
    </source>
</evidence>
<organism evidence="2 3">
    <name type="scientific">Trichonephila clavipes</name>
    <name type="common">Golden silk orbweaver</name>
    <name type="synonym">Nephila clavipes</name>
    <dbReference type="NCBI Taxonomy" id="2585209"/>
    <lineage>
        <taxon>Eukaryota</taxon>
        <taxon>Metazoa</taxon>
        <taxon>Ecdysozoa</taxon>
        <taxon>Arthropoda</taxon>
        <taxon>Chelicerata</taxon>
        <taxon>Arachnida</taxon>
        <taxon>Araneae</taxon>
        <taxon>Araneomorphae</taxon>
        <taxon>Entelegynae</taxon>
        <taxon>Araneoidea</taxon>
        <taxon>Nephilidae</taxon>
        <taxon>Trichonephila</taxon>
    </lineage>
</organism>
<reference evidence="2" key="1">
    <citation type="submission" date="2020-08" db="EMBL/GenBank/DDBJ databases">
        <title>Multicomponent nature underlies the extraordinary mechanical properties of spider dragline silk.</title>
        <authorList>
            <person name="Kono N."/>
            <person name="Nakamura H."/>
            <person name="Mori M."/>
            <person name="Yoshida Y."/>
            <person name="Ohtoshi R."/>
            <person name="Malay A.D."/>
            <person name="Moran D.A.P."/>
            <person name="Tomita M."/>
            <person name="Numata K."/>
            <person name="Arakawa K."/>
        </authorList>
    </citation>
    <scope>NUCLEOTIDE SEQUENCE</scope>
</reference>
<keyword evidence="3" id="KW-1185">Reference proteome</keyword>
<sequence length="101" mass="10935">MPPYAILSPLIEHVSTPLSIGSKSLGALGPELTISLRARRQARNDSSDLASIVQNHPFKNAIRELFATDHVILNHGQVTRTTPELAPPTTPTGGRFSSRQI</sequence>
<dbReference type="EMBL" id="BMAU01021040">
    <property type="protein sequence ID" value="GFX87882.1"/>
    <property type="molecule type" value="Genomic_DNA"/>
</dbReference>
<protein>
    <submittedName>
        <fullName evidence="2">Uncharacterized protein</fullName>
    </submittedName>
</protein>
<comment type="caution">
    <text evidence="2">The sequence shown here is derived from an EMBL/GenBank/DDBJ whole genome shotgun (WGS) entry which is preliminary data.</text>
</comment>
<dbReference type="Proteomes" id="UP000887159">
    <property type="component" value="Unassembled WGS sequence"/>
</dbReference>